<dbReference type="Proteomes" id="UP000650582">
    <property type="component" value="Unassembled WGS sequence"/>
</dbReference>
<organism evidence="2 3">
    <name type="scientific">Rhizoctonia solani</name>
    <dbReference type="NCBI Taxonomy" id="456999"/>
    <lineage>
        <taxon>Eukaryota</taxon>
        <taxon>Fungi</taxon>
        <taxon>Dikarya</taxon>
        <taxon>Basidiomycota</taxon>
        <taxon>Agaricomycotina</taxon>
        <taxon>Agaricomycetes</taxon>
        <taxon>Cantharellales</taxon>
        <taxon>Ceratobasidiaceae</taxon>
        <taxon>Rhizoctonia</taxon>
    </lineage>
</organism>
<evidence type="ECO:0000256" key="1">
    <source>
        <dbReference type="SAM" id="MobiDB-lite"/>
    </source>
</evidence>
<sequence length="547" mass="62756">MGSSLSSSLVISQRLCGSVSEERSRPMAIQFDRRWNHPECQVLKWYKLQSESSTKFTVIEHRRELKAPFHHEYLLIHLEDGAIYRLERTGEGSHQNAIRRVGCKAHDIIQWFAKDDYLNHPLAREPSELVTKIEFPEVFDLLDVLAICYGIQGIEKSSVYTLQRYNCYFLCLTVLSLLARRCANWETVISQDTWINAVNSAIPDLLHEECRDEFEYLGLGVCSLVVPESPEPRRFIVDSLKKELHEHGLGALERRLEGTLWHSDLSVPLYFGMEGTVRSAVDRALSGDDVHAIRMKELIRRDKTLESNAQVASRELPQDVLSSLITELASSLQDSAKSTANTLQMREIEDPTPWRERLSLKLWGVKEFTRFLFGAKRDFILPRINEIEMPRSVRIRLAAMAEMNPSMDDHELRDLSDIKMEHAIYKSMWSTICSPPGQTREQSLTILRALGYDERDWSDDPEGVQMTVARFQEATVRRIYNHAQRVSSIGLAAAPFVESDIKATMTSVWDGSQYFKYYTTESPAHDHEEHDTVPTGETFDDPLTTMN</sequence>
<feature type="compositionally biased region" description="Basic and acidic residues" evidence="1">
    <location>
        <begin position="523"/>
        <end position="532"/>
    </location>
</feature>
<reference evidence="2" key="1">
    <citation type="submission" date="2020-09" db="EMBL/GenBank/DDBJ databases">
        <title>Comparative genome analyses of four rice-infecting Rhizoctonia solani isolates reveal extensive enrichment of homogalacturonan modification genes.</title>
        <authorList>
            <person name="Lee D.-Y."/>
            <person name="Jeon J."/>
            <person name="Kim K.-T."/>
            <person name="Cheong K."/>
            <person name="Song H."/>
            <person name="Choi G."/>
            <person name="Ko J."/>
            <person name="Opiyo S.O."/>
            <person name="Zuo S."/>
            <person name="Madhav S."/>
            <person name="Lee Y.-H."/>
            <person name="Wang G.-L."/>
        </authorList>
    </citation>
    <scope>NUCLEOTIDE SEQUENCE</scope>
    <source>
        <strain evidence="2">AG1-IA YN-7</strain>
    </source>
</reference>
<comment type="caution">
    <text evidence="2">The sequence shown here is derived from an EMBL/GenBank/DDBJ whole genome shotgun (WGS) entry which is preliminary data.</text>
</comment>
<proteinExistence type="predicted"/>
<gene>
    <name evidence="2" type="ORF">RHS04_00329</name>
</gene>
<protein>
    <submittedName>
        <fullName evidence="2">Uncharacterized protein</fullName>
    </submittedName>
</protein>
<name>A0A8H7LLL3_9AGAM</name>
<evidence type="ECO:0000313" key="3">
    <source>
        <dbReference type="Proteomes" id="UP000650582"/>
    </source>
</evidence>
<dbReference type="EMBL" id="JACYCC010000010">
    <property type="protein sequence ID" value="KAF8686335.1"/>
    <property type="molecule type" value="Genomic_DNA"/>
</dbReference>
<evidence type="ECO:0000313" key="2">
    <source>
        <dbReference type="EMBL" id="KAF8686335.1"/>
    </source>
</evidence>
<dbReference type="AlphaFoldDB" id="A0A8H7LLL3"/>
<feature type="region of interest" description="Disordered" evidence="1">
    <location>
        <begin position="523"/>
        <end position="547"/>
    </location>
</feature>
<accession>A0A8H7LLL3</accession>